<evidence type="ECO:0000256" key="19">
    <source>
        <dbReference type="ARBA" id="ARBA00048423"/>
    </source>
</evidence>
<evidence type="ECO:0000256" key="21">
    <source>
        <dbReference type="SAM" id="SignalP"/>
    </source>
</evidence>
<dbReference type="PIRSF" id="PIRSF038455">
    <property type="entry name" value="SoxA"/>
    <property type="match status" value="1"/>
</dbReference>
<evidence type="ECO:0000313" key="23">
    <source>
        <dbReference type="EMBL" id="MCW1934609.1"/>
    </source>
</evidence>
<evidence type="ECO:0000256" key="8">
    <source>
        <dbReference type="ARBA" id="ARBA00022723"/>
    </source>
</evidence>
<keyword evidence="12 20" id="KW-0408">Iron</keyword>
<dbReference type="Proteomes" id="UP001208938">
    <property type="component" value="Unassembled WGS sequence"/>
</dbReference>
<dbReference type="RefSeq" id="WP_264507389.1">
    <property type="nucleotide sequence ID" value="NZ_JAPDFL010000001.1"/>
</dbReference>
<feature type="domain" description="Cytochrome c" evidence="22">
    <location>
        <begin position="146"/>
        <end position="238"/>
    </location>
</feature>
<evidence type="ECO:0000256" key="18">
    <source>
        <dbReference type="ARBA" id="ARBA00048077"/>
    </source>
</evidence>
<evidence type="ECO:0000256" key="14">
    <source>
        <dbReference type="ARBA" id="ARBA00030174"/>
    </source>
</evidence>
<comment type="similarity">
    <text evidence="13">Belongs to the SoxA family.</text>
</comment>
<feature type="chain" id="PRO_5045131706" description="L-cysteine S-thiosulfotransferase subunit SoxA" evidence="21">
    <location>
        <begin position="19"/>
        <end position="250"/>
    </location>
</feature>
<evidence type="ECO:0000256" key="13">
    <source>
        <dbReference type="ARBA" id="ARBA00025746"/>
    </source>
</evidence>
<evidence type="ECO:0000256" key="9">
    <source>
        <dbReference type="ARBA" id="ARBA00022729"/>
    </source>
</evidence>
<comment type="catalytic activity">
    <reaction evidence="18">
        <text>L-cysteinyl-[SoxY protein] + thiosulfate + 2 Fe(III)-[cytochrome c] = S-sulfosulfanyl-L-cysteinyl-[SoxY protein] + 2 Fe(II)-[cytochrome c] + 2 H(+)</text>
        <dbReference type="Rhea" id="RHEA:56720"/>
        <dbReference type="Rhea" id="RHEA-COMP:10350"/>
        <dbReference type="Rhea" id="RHEA-COMP:14328"/>
        <dbReference type="Rhea" id="RHEA-COMP:14399"/>
        <dbReference type="Rhea" id="RHEA-COMP:14691"/>
        <dbReference type="ChEBI" id="CHEBI:15378"/>
        <dbReference type="ChEBI" id="CHEBI:29033"/>
        <dbReference type="ChEBI" id="CHEBI:29034"/>
        <dbReference type="ChEBI" id="CHEBI:29950"/>
        <dbReference type="ChEBI" id="CHEBI:33542"/>
        <dbReference type="ChEBI" id="CHEBI:139321"/>
        <dbReference type="EC" id="2.8.5.2"/>
    </reaction>
</comment>
<dbReference type="SUPFAM" id="SSF46626">
    <property type="entry name" value="Cytochrome c"/>
    <property type="match status" value="2"/>
</dbReference>
<evidence type="ECO:0000256" key="10">
    <source>
        <dbReference type="ARBA" id="ARBA00022764"/>
    </source>
</evidence>
<evidence type="ECO:0000256" key="4">
    <source>
        <dbReference type="ARBA" id="ARBA00019364"/>
    </source>
</evidence>
<evidence type="ECO:0000256" key="2">
    <source>
        <dbReference type="ARBA" id="ARBA00011530"/>
    </source>
</evidence>
<evidence type="ECO:0000259" key="22">
    <source>
        <dbReference type="PROSITE" id="PS51007"/>
    </source>
</evidence>
<evidence type="ECO:0000313" key="24">
    <source>
        <dbReference type="Proteomes" id="UP001208938"/>
    </source>
</evidence>
<name>A0ABT3H489_9RHOB</name>
<keyword evidence="10" id="KW-0574">Periplasm</keyword>
<evidence type="ECO:0000256" key="7">
    <source>
        <dbReference type="ARBA" id="ARBA00022679"/>
    </source>
</evidence>
<evidence type="ECO:0000256" key="5">
    <source>
        <dbReference type="ARBA" id="ARBA00022448"/>
    </source>
</evidence>
<evidence type="ECO:0000256" key="16">
    <source>
        <dbReference type="ARBA" id="ARBA00032236"/>
    </source>
</evidence>
<gene>
    <name evidence="23" type="primary">soxA</name>
    <name evidence="23" type="ORF">OKW52_20715</name>
</gene>
<comment type="subunit">
    <text evidence="2">Heterodimer of SoxA and SoxX.</text>
</comment>
<dbReference type="Pfam" id="PF21342">
    <property type="entry name" value="SoxA-TsdA_cyt-c"/>
    <property type="match status" value="2"/>
</dbReference>
<dbReference type="EMBL" id="JAPDFL010000001">
    <property type="protein sequence ID" value="MCW1934609.1"/>
    <property type="molecule type" value="Genomic_DNA"/>
</dbReference>
<sequence>MIRAAVLAGIVLALPAGAQDRRTGYDDMSPALQAMQDDPLNPAAFWLIDGERLWSEPAGTRGQSCADCHDAADDSMAGVAARYPAWDEGQAAPVDLSGRIALCRDRHQGAGPQDRADPDILALLAYVTHQSRGMPLTPDPDPRLDPARARGETLFTTRLGQLNLSCAQCHDDNSGGHLAAALIPQGHPTGYPQYRLEWETLGTLERRIRGCLTGVRAEPFAPGSADFIALALYLQSRAAGLQVETLPIRP</sequence>
<keyword evidence="7" id="KW-0808">Transferase</keyword>
<proteinExistence type="inferred from homology"/>
<evidence type="ECO:0000256" key="6">
    <source>
        <dbReference type="ARBA" id="ARBA00022617"/>
    </source>
</evidence>
<comment type="caution">
    <text evidence="23">The sequence shown here is derived from an EMBL/GenBank/DDBJ whole genome shotgun (WGS) entry which is preliminary data.</text>
</comment>
<comment type="catalytic activity">
    <reaction evidence="19">
        <text>S-sulfanyl-L-cysteinyl-[SoxY protein] + thiosulfate + 2 Fe(III)-[cytochrome c] = S-(2-sulfodisulfanyl)-L-cysteinyl-[SoxY protein] + 2 Fe(II)-[cytochrome c] + 2 H(+)</text>
        <dbReference type="Rhea" id="RHEA:51224"/>
        <dbReference type="Rhea" id="RHEA-COMP:10350"/>
        <dbReference type="Rhea" id="RHEA-COMP:14399"/>
        <dbReference type="Rhea" id="RHEA-COMP:14689"/>
        <dbReference type="Rhea" id="RHEA-COMP:14690"/>
        <dbReference type="ChEBI" id="CHEBI:15378"/>
        <dbReference type="ChEBI" id="CHEBI:29033"/>
        <dbReference type="ChEBI" id="CHEBI:29034"/>
        <dbReference type="ChEBI" id="CHEBI:33542"/>
        <dbReference type="ChEBI" id="CHEBI:61963"/>
        <dbReference type="ChEBI" id="CHEBI:140664"/>
        <dbReference type="EC" id="2.8.5.2"/>
    </reaction>
</comment>
<keyword evidence="11" id="KW-0249">Electron transport</keyword>
<organism evidence="23 24">
    <name type="scientific">Pararhodobacter zhoushanensis</name>
    <dbReference type="NCBI Taxonomy" id="2479545"/>
    <lineage>
        <taxon>Bacteria</taxon>
        <taxon>Pseudomonadati</taxon>
        <taxon>Pseudomonadota</taxon>
        <taxon>Alphaproteobacteria</taxon>
        <taxon>Rhodobacterales</taxon>
        <taxon>Paracoccaceae</taxon>
        <taxon>Pararhodobacter</taxon>
    </lineage>
</organism>
<keyword evidence="9 21" id="KW-0732">Signal</keyword>
<dbReference type="NCBIfam" id="TIGR04484">
    <property type="entry name" value="thiosulf_SoxA"/>
    <property type="match status" value="1"/>
</dbReference>
<keyword evidence="5" id="KW-0813">Transport</keyword>
<evidence type="ECO:0000256" key="20">
    <source>
        <dbReference type="PROSITE-ProRule" id="PRU00433"/>
    </source>
</evidence>
<evidence type="ECO:0000256" key="12">
    <source>
        <dbReference type="ARBA" id="ARBA00023004"/>
    </source>
</evidence>
<dbReference type="InterPro" id="IPR025710">
    <property type="entry name" value="SoxA"/>
</dbReference>
<dbReference type="PROSITE" id="PS51007">
    <property type="entry name" value="CYTC"/>
    <property type="match status" value="1"/>
</dbReference>
<evidence type="ECO:0000256" key="1">
    <source>
        <dbReference type="ARBA" id="ARBA00004418"/>
    </source>
</evidence>
<keyword evidence="8 20" id="KW-0479">Metal-binding</keyword>
<feature type="signal peptide" evidence="21">
    <location>
        <begin position="1"/>
        <end position="18"/>
    </location>
</feature>
<accession>A0ABT3H489</accession>
<comment type="subcellular location">
    <subcellularLocation>
        <location evidence="1">Periplasm</location>
    </subcellularLocation>
</comment>
<dbReference type="InterPro" id="IPR036909">
    <property type="entry name" value="Cyt_c-like_dom_sf"/>
</dbReference>
<reference evidence="23 24" key="1">
    <citation type="submission" date="2022-10" db="EMBL/GenBank/DDBJ databases">
        <title>Pararhodobacter sp. nov., isolated from marine algae.</title>
        <authorList>
            <person name="Choi B.J."/>
            <person name="Kim J.M."/>
            <person name="Lee J.K."/>
            <person name="Choi D.G."/>
            <person name="Jeon C.O."/>
        </authorList>
    </citation>
    <scope>NUCLEOTIDE SEQUENCE [LARGE SCALE GENOMIC DNA]</scope>
    <source>
        <strain evidence="23 24">ZQ420</strain>
    </source>
</reference>
<evidence type="ECO:0000256" key="3">
    <source>
        <dbReference type="ARBA" id="ARBA00012408"/>
    </source>
</evidence>
<evidence type="ECO:0000256" key="17">
    <source>
        <dbReference type="ARBA" id="ARBA00032318"/>
    </source>
</evidence>
<keyword evidence="24" id="KW-1185">Reference proteome</keyword>
<protein>
    <recommendedName>
        <fullName evidence="4">L-cysteine S-thiosulfotransferase subunit SoxA</fullName>
        <ecNumber evidence="3">2.8.5.2</ecNumber>
    </recommendedName>
    <alternativeName>
        <fullName evidence="16">Protein SoxA</fullName>
    </alternativeName>
    <alternativeName>
        <fullName evidence="17">SoxAX cytochrome complex subunit A</fullName>
    </alternativeName>
    <alternativeName>
        <fullName evidence="15">Sulfur oxidizing protein A</fullName>
    </alternativeName>
    <alternativeName>
        <fullName evidence="14">Thiosulfate-oxidizing multienzyme system protein SoxA</fullName>
    </alternativeName>
</protein>
<evidence type="ECO:0000256" key="11">
    <source>
        <dbReference type="ARBA" id="ARBA00022982"/>
    </source>
</evidence>
<dbReference type="EC" id="2.8.5.2" evidence="3"/>
<dbReference type="Gene3D" id="1.10.760.10">
    <property type="entry name" value="Cytochrome c-like domain"/>
    <property type="match status" value="2"/>
</dbReference>
<dbReference type="InterPro" id="IPR009056">
    <property type="entry name" value="Cyt_c-like_dom"/>
</dbReference>
<keyword evidence="6 20" id="KW-0349">Heme</keyword>
<evidence type="ECO:0000256" key="15">
    <source>
        <dbReference type="ARBA" id="ARBA00030833"/>
    </source>
</evidence>